<evidence type="ECO:0000313" key="4">
    <source>
        <dbReference type="Proteomes" id="UP000094819"/>
    </source>
</evidence>
<feature type="compositionally biased region" description="Acidic residues" evidence="1">
    <location>
        <begin position="295"/>
        <end position="305"/>
    </location>
</feature>
<feature type="region of interest" description="Disordered" evidence="1">
    <location>
        <begin position="182"/>
        <end position="212"/>
    </location>
</feature>
<dbReference type="FunFam" id="1.10.287.110:FF:000159">
    <property type="entry name" value="Related to DnaJ protein"/>
    <property type="match status" value="1"/>
</dbReference>
<feature type="domain" description="J" evidence="2">
    <location>
        <begin position="22"/>
        <end position="92"/>
    </location>
</feature>
<reference evidence="3 4" key="1">
    <citation type="submission" date="2016-06" db="EMBL/GenBank/DDBJ databases">
        <title>Evolution of pathogenesis and genome organization in the Tremellales.</title>
        <authorList>
            <person name="Cuomo C."/>
            <person name="Litvintseva A."/>
            <person name="Heitman J."/>
            <person name="Chen Y."/>
            <person name="Sun S."/>
            <person name="Springer D."/>
            <person name="Dromer F."/>
            <person name="Young S."/>
            <person name="Zeng Q."/>
            <person name="Chapman S."/>
            <person name="Gujja S."/>
            <person name="Saif S."/>
            <person name="Birren B."/>
        </authorList>
    </citation>
    <scope>NUCLEOTIDE SEQUENCE [LARGE SCALE GENOMIC DNA]</scope>
    <source>
        <strain evidence="3 4">CBS 7118</strain>
    </source>
</reference>
<dbReference type="GO" id="GO:0005737">
    <property type="term" value="C:cytoplasm"/>
    <property type="evidence" value="ECO:0007669"/>
    <property type="project" value="TreeGrafter"/>
</dbReference>
<dbReference type="GO" id="GO:0031072">
    <property type="term" value="F:heat shock protein binding"/>
    <property type="evidence" value="ECO:0007669"/>
    <property type="project" value="TreeGrafter"/>
</dbReference>
<dbReference type="InterPro" id="IPR052594">
    <property type="entry name" value="J_domain-containing_protein"/>
</dbReference>
<sequence length="331" mass="37139">MDDADPISNFFPEATASDQSSILYAALSLTSTATPEEIRKSYRRLALQFHPDKHSSKSDSEKEEKAKQFQRIGFAYAVLSDEGRKKRYDKTGRTDDKFAGAEEMGWDAYFESLYKRVDRKVLDDDKLKYQGSDEEKDDIISAFNHTSGSLPDILSYVPHSTHQDEERFVTLINELIDEGELDSTPKWKKTSTDEKARAKRAKAGEKAAKEAEKAAKELGVWDEFYGTGAKGKRQGDKEKKEEGGGDGSLQALILKRQRDREGALDAMEEKYRKLDEEARATKKAKKGKGKKEDAGEPPELSEADFEALQAKMTGKKDSESKPKKKSGKTKA</sequence>
<evidence type="ECO:0000259" key="2">
    <source>
        <dbReference type="PROSITE" id="PS50076"/>
    </source>
</evidence>
<dbReference type="Gene3D" id="1.10.287.110">
    <property type="entry name" value="DnaJ domain"/>
    <property type="match status" value="1"/>
</dbReference>
<dbReference type="RefSeq" id="XP_019029812.1">
    <property type="nucleotide sequence ID" value="XM_019178093.1"/>
</dbReference>
<dbReference type="AlphaFoldDB" id="A0A1E3IQ29"/>
<feature type="compositionally biased region" description="Basic and acidic residues" evidence="1">
    <location>
        <begin position="233"/>
        <end position="243"/>
    </location>
</feature>
<dbReference type="Proteomes" id="UP000094819">
    <property type="component" value="Unassembled WGS sequence"/>
</dbReference>
<dbReference type="GO" id="GO:0005634">
    <property type="term" value="C:nucleus"/>
    <property type="evidence" value="ECO:0007669"/>
    <property type="project" value="TreeGrafter"/>
</dbReference>
<dbReference type="SMART" id="SM00271">
    <property type="entry name" value="DnaJ"/>
    <property type="match status" value="1"/>
</dbReference>
<organism evidence="3 4">
    <name type="scientific">Cryptococcus wingfieldii CBS 7118</name>
    <dbReference type="NCBI Taxonomy" id="1295528"/>
    <lineage>
        <taxon>Eukaryota</taxon>
        <taxon>Fungi</taxon>
        <taxon>Dikarya</taxon>
        <taxon>Basidiomycota</taxon>
        <taxon>Agaricomycotina</taxon>
        <taxon>Tremellomycetes</taxon>
        <taxon>Tremellales</taxon>
        <taxon>Cryptococcaceae</taxon>
        <taxon>Cryptococcus</taxon>
    </lineage>
</organism>
<dbReference type="OrthoDB" id="110024at2759"/>
<dbReference type="EMBL" id="AWGH01000020">
    <property type="protein sequence ID" value="ODN90710.1"/>
    <property type="molecule type" value="Genomic_DNA"/>
</dbReference>
<feature type="compositionally biased region" description="Basic residues" evidence="1">
    <location>
        <begin position="322"/>
        <end position="331"/>
    </location>
</feature>
<feature type="compositionally biased region" description="Basic and acidic residues" evidence="1">
    <location>
        <begin position="190"/>
        <end position="212"/>
    </location>
</feature>
<evidence type="ECO:0000256" key="1">
    <source>
        <dbReference type="SAM" id="MobiDB-lite"/>
    </source>
</evidence>
<feature type="region of interest" description="Disordered" evidence="1">
    <location>
        <begin position="225"/>
        <end position="331"/>
    </location>
</feature>
<dbReference type="InterPro" id="IPR018253">
    <property type="entry name" value="DnaJ_domain_CS"/>
</dbReference>
<name>A0A1E3IQ29_9TREE</name>
<evidence type="ECO:0000313" key="3">
    <source>
        <dbReference type="EMBL" id="ODN90710.1"/>
    </source>
</evidence>
<dbReference type="Pfam" id="PF23302">
    <property type="entry name" value="HTH_DNAJC9"/>
    <property type="match status" value="1"/>
</dbReference>
<dbReference type="InterPro" id="IPR001623">
    <property type="entry name" value="DnaJ_domain"/>
</dbReference>
<dbReference type="InterPro" id="IPR056453">
    <property type="entry name" value="HTH_DNAJC9"/>
</dbReference>
<dbReference type="PROSITE" id="PS50076">
    <property type="entry name" value="DNAJ_2"/>
    <property type="match status" value="1"/>
</dbReference>
<dbReference type="PRINTS" id="PR00625">
    <property type="entry name" value="JDOMAIN"/>
</dbReference>
<gene>
    <name evidence="3" type="ORF">L198_06026</name>
</gene>
<dbReference type="GeneID" id="30195238"/>
<proteinExistence type="predicted"/>
<accession>A0A1E3IQ29</accession>
<keyword evidence="4" id="KW-1185">Reference proteome</keyword>
<dbReference type="PANTHER" id="PTHR44144:SF1">
    <property type="entry name" value="DNAJ HOMOLOG SUBFAMILY C MEMBER 9"/>
    <property type="match status" value="1"/>
</dbReference>
<dbReference type="SUPFAM" id="SSF46565">
    <property type="entry name" value="Chaperone J-domain"/>
    <property type="match status" value="1"/>
</dbReference>
<dbReference type="CDD" id="cd06257">
    <property type="entry name" value="DnaJ"/>
    <property type="match status" value="1"/>
</dbReference>
<feature type="compositionally biased region" description="Basic and acidic residues" evidence="1">
    <location>
        <begin position="256"/>
        <end position="280"/>
    </location>
</feature>
<dbReference type="Pfam" id="PF00226">
    <property type="entry name" value="DnaJ"/>
    <property type="match status" value="1"/>
</dbReference>
<dbReference type="InterPro" id="IPR036869">
    <property type="entry name" value="J_dom_sf"/>
</dbReference>
<dbReference type="PROSITE" id="PS00636">
    <property type="entry name" value="DNAJ_1"/>
    <property type="match status" value="1"/>
</dbReference>
<dbReference type="PANTHER" id="PTHR44144">
    <property type="entry name" value="DNAJ HOMOLOG SUBFAMILY C MEMBER 9"/>
    <property type="match status" value="1"/>
</dbReference>
<protein>
    <submittedName>
        <fullName evidence="3">DNAJ domain-containing protein</fullName>
    </submittedName>
</protein>
<comment type="caution">
    <text evidence="3">The sequence shown here is derived from an EMBL/GenBank/DDBJ whole genome shotgun (WGS) entry which is preliminary data.</text>
</comment>